<evidence type="ECO:0000313" key="7">
    <source>
        <dbReference type="Proteomes" id="UP000621898"/>
    </source>
</evidence>
<reference evidence="7" key="1">
    <citation type="journal article" date="2019" name="Int. J. Syst. Evol. Microbiol.">
        <title>The Global Catalogue of Microorganisms (GCM) 10K type strain sequencing project: providing services to taxonomists for standard genome sequencing and annotation.</title>
        <authorList>
            <consortium name="The Broad Institute Genomics Platform"/>
            <consortium name="The Broad Institute Genome Sequencing Center for Infectious Disease"/>
            <person name="Wu L."/>
            <person name="Ma J."/>
        </authorList>
    </citation>
    <scope>NUCLEOTIDE SEQUENCE [LARGE SCALE GENOMIC DNA]</scope>
    <source>
        <strain evidence="7">KCTC 22232</strain>
    </source>
</reference>
<gene>
    <name evidence="6" type="ORF">GCM10008098_29990</name>
</gene>
<dbReference type="Pfam" id="PF00578">
    <property type="entry name" value="AhpC-TSA"/>
    <property type="match status" value="1"/>
</dbReference>
<dbReference type="PANTHER" id="PTHR42852">
    <property type="entry name" value="THIOL:DISULFIDE INTERCHANGE PROTEIN DSBE"/>
    <property type="match status" value="1"/>
</dbReference>
<name>A0ABQ3A7J6_9GAMM</name>
<dbReference type="Proteomes" id="UP000621898">
    <property type="component" value="Unassembled WGS sequence"/>
</dbReference>
<keyword evidence="7" id="KW-1185">Reference proteome</keyword>
<proteinExistence type="predicted"/>
<keyword evidence="2" id="KW-0201">Cytochrome c-type biogenesis</keyword>
<comment type="caution">
    <text evidence="6">The sequence shown here is derived from an EMBL/GenBank/DDBJ whole genome shotgun (WGS) entry which is preliminary data.</text>
</comment>
<feature type="domain" description="Thioredoxin" evidence="5">
    <location>
        <begin position="37"/>
        <end position="178"/>
    </location>
</feature>
<dbReference type="InterPro" id="IPR013766">
    <property type="entry name" value="Thioredoxin_domain"/>
</dbReference>
<evidence type="ECO:0000259" key="5">
    <source>
        <dbReference type="PROSITE" id="PS51352"/>
    </source>
</evidence>
<evidence type="ECO:0000256" key="1">
    <source>
        <dbReference type="ARBA" id="ARBA00004196"/>
    </source>
</evidence>
<dbReference type="PROSITE" id="PS51352">
    <property type="entry name" value="THIOREDOXIN_2"/>
    <property type="match status" value="1"/>
</dbReference>
<protein>
    <submittedName>
        <fullName evidence="6">Thioredoxin</fullName>
    </submittedName>
</protein>
<dbReference type="PANTHER" id="PTHR42852:SF6">
    <property type="entry name" value="THIOL:DISULFIDE INTERCHANGE PROTEIN DSBE"/>
    <property type="match status" value="1"/>
</dbReference>
<organism evidence="6 7">
    <name type="scientific">Rhodanobacter panaciterrae</name>
    <dbReference type="NCBI Taxonomy" id="490572"/>
    <lineage>
        <taxon>Bacteria</taxon>
        <taxon>Pseudomonadati</taxon>
        <taxon>Pseudomonadota</taxon>
        <taxon>Gammaproteobacteria</taxon>
        <taxon>Lysobacterales</taxon>
        <taxon>Rhodanobacteraceae</taxon>
        <taxon>Rhodanobacter</taxon>
    </lineage>
</organism>
<sequence>MLSRSNWLILGLAVLAAAVGGYAEHRGKQPATTMDSALIGQSLPALILPDLDGKLHRLSDYRGQRVLLNFWASWCGPCLEEMPALNQVQEKFGEHAPIVIGIAMDEPAHARAFLAAHPVNYPILLGQLTPPSTSLQLGNSREILPYSVLIDADGSILATHAGTLSTQQLEQWFEPMHATP</sequence>
<dbReference type="CDD" id="cd02966">
    <property type="entry name" value="TlpA_like_family"/>
    <property type="match status" value="1"/>
</dbReference>
<dbReference type="InterPro" id="IPR050553">
    <property type="entry name" value="Thioredoxin_ResA/DsbE_sf"/>
</dbReference>
<comment type="subcellular location">
    <subcellularLocation>
        <location evidence="1">Cell envelope</location>
    </subcellularLocation>
</comment>
<evidence type="ECO:0000256" key="4">
    <source>
        <dbReference type="ARBA" id="ARBA00023284"/>
    </source>
</evidence>
<dbReference type="InterPro" id="IPR036249">
    <property type="entry name" value="Thioredoxin-like_sf"/>
</dbReference>
<keyword evidence="4" id="KW-0676">Redox-active center</keyword>
<evidence type="ECO:0000313" key="6">
    <source>
        <dbReference type="EMBL" id="GGY34773.1"/>
    </source>
</evidence>
<keyword evidence="3" id="KW-1015">Disulfide bond</keyword>
<dbReference type="RefSeq" id="WP_189442449.1">
    <property type="nucleotide sequence ID" value="NZ_BMXT01000005.1"/>
</dbReference>
<accession>A0ABQ3A7J6</accession>
<dbReference type="EMBL" id="BMXT01000005">
    <property type="protein sequence ID" value="GGY34773.1"/>
    <property type="molecule type" value="Genomic_DNA"/>
</dbReference>
<dbReference type="PROSITE" id="PS00194">
    <property type="entry name" value="THIOREDOXIN_1"/>
    <property type="match status" value="1"/>
</dbReference>
<dbReference type="InterPro" id="IPR017937">
    <property type="entry name" value="Thioredoxin_CS"/>
</dbReference>
<dbReference type="SUPFAM" id="SSF52833">
    <property type="entry name" value="Thioredoxin-like"/>
    <property type="match status" value="1"/>
</dbReference>
<dbReference type="Gene3D" id="3.40.30.10">
    <property type="entry name" value="Glutaredoxin"/>
    <property type="match status" value="1"/>
</dbReference>
<dbReference type="InterPro" id="IPR000866">
    <property type="entry name" value="AhpC/TSA"/>
</dbReference>
<evidence type="ECO:0000256" key="2">
    <source>
        <dbReference type="ARBA" id="ARBA00022748"/>
    </source>
</evidence>
<evidence type="ECO:0000256" key="3">
    <source>
        <dbReference type="ARBA" id="ARBA00023157"/>
    </source>
</evidence>